<gene>
    <name evidence="1" type="ORF">E2C01_002848</name>
</gene>
<protein>
    <submittedName>
        <fullName evidence="1">Uncharacterized protein</fullName>
    </submittedName>
</protein>
<comment type="caution">
    <text evidence="1">The sequence shown here is derived from an EMBL/GenBank/DDBJ whole genome shotgun (WGS) entry which is preliminary data.</text>
</comment>
<evidence type="ECO:0000313" key="1">
    <source>
        <dbReference type="EMBL" id="MPC10216.1"/>
    </source>
</evidence>
<name>A0A5B7CPA2_PORTR</name>
<dbReference type="EMBL" id="VSRR010000106">
    <property type="protein sequence ID" value="MPC10216.1"/>
    <property type="molecule type" value="Genomic_DNA"/>
</dbReference>
<accession>A0A5B7CPA2</accession>
<evidence type="ECO:0000313" key="2">
    <source>
        <dbReference type="Proteomes" id="UP000324222"/>
    </source>
</evidence>
<keyword evidence="2" id="KW-1185">Reference proteome</keyword>
<dbReference type="Proteomes" id="UP000324222">
    <property type="component" value="Unassembled WGS sequence"/>
</dbReference>
<proteinExistence type="predicted"/>
<reference evidence="1 2" key="1">
    <citation type="submission" date="2019-05" db="EMBL/GenBank/DDBJ databases">
        <title>Another draft genome of Portunus trituberculatus and its Hox gene families provides insights of decapod evolution.</title>
        <authorList>
            <person name="Jeong J.-H."/>
            <person name="Song I."/>
            <person name="Kim S."/>
            <person name="Choi T."/>
            <person name="Kim D."/>
            <person name="Ryu S."/>
            <person name="Kim W."/>
        </authorList>
    </citation>
    <scope>NUCLEOTIDE SEQUENCE [LARGE SCALE GENOMIC DNA]</scope>
    <source>
        <tissue evidence="1">Muscle</tissue>
    </source>
</reference>
<sequence>MVMVMSICDRQFVMRLEGLVTNRYTAADYESEPQPASHMAHSSTSEFLRGHEQVTWVLGLAHSIPGTASP</sequence>
<dbReference type="AlphaFoldDB" id="A0A5B7CPA2"/>
<organism evidence="1 2">
    <name type="scientific">Portunus trituberculatus</name>
    <name type="common">Swimming crab</name>
    <name type="synonym">Neptunus trituberculatus</name>
    <dbReference type="NCBI Taxonomy" id="210409"/>
    <lineage>
        <taxon>Eukaryota</taxon>
        <taxon>Metazoa</taxon>
        <taxon>Ecdysozoa</taxon>
        <taxon>Arthropoda</taxon>
        <taxon>Crustacea</taxon>
        <taxon>Multicrustacea</taxon>
        <taxon>Malacostraca</taxon>
        <taxon>Eumalacostraca</taxon>
        <taxon>Eucarida</taxon>
        <taxon>Decapoda</taxon>
        <taxon>Pleocyemata</taxon>
        <taxon>Brachyura</taxon>
        <taxon>Eubrachyura</taxon>
        <taxon>Portunoidea</taxon>
        <taxon>Portunidae</taxon>
        <taxon>Portuninae</taxon>
        <taxon>Portunus</taxon>
    </lineage>
</organism>